<keyword evidence="3" id="KW-1185">Reference proteome</keyword>
<gene>
    <name evidence="2" type="ORF">M0813_03642</name>
</gene>
<dbReference type="InterPro" id="IPR036872">
    <property type="entry name" value="CH_dom_sf"/>
</dbReference>
<name>A0ABQ8XSA1_9EUKA</name>
<organism evidence="2 3">
    <name type="scientific">Anaeramoeba flamelloides</name>
    <dbReference type="NCBI Taxonomy" id="1746091"/>
    <lineage>
        <taxon>Eukaryota</taxon>
        <taxon>Metamonada</taxon>
        <taxon>Anaeramoebidae</taxon>
        <taxon>Anaeramoeba</taxon>
    </lineage>
</organism>
<accession>A0ABQ8XSA1</accession>
<evidence type="ECO:0000256" key="1">
    <source>
        <dbReference type="SAM" id="MobiDB-lite"/>
    </source>
</evidence>
<evidence type="ECO:0000313" key="2">
    <source>
        <dbReference type="EMBL" id="KAJ6235495.1"/>
    </source>
</evidence>
<protein>
    <recommendedName>
        <fullName evidence="4">Calponin-homology (CH) domain-containing protein</fullName>
    </recommendedName>
</protein>
<dbReference type="EMBL" id="JAOAOG010000257">
    <property type="protein sequence ID" value="KAJ6235495.1"/>
    <property type="molecule type" value="Genomic_DNA"/>
</dbReference>
<reference evidence="2" key="1">
    <citation type="submission" date="2022-08" db="EMBL/GenBank/DDBJ databases">
        <title>Novel sulfate-reducing endosymbionts in the free-living metamonad Anaeramoeba.</title>
        <authorList>
            <person name="Jerlstrom-Hultqvist J."/>
            <person name="Cepicka I."/>
            <person name="Gallot-Lavallee L."/>
            <person name="Salas-Leiva D."/>
            <person name="Curtis B.A."/>
            <person name="Zahonova K."/>
            <person name="Pipaliya S."/>
            <person name="Dacks J."/>
            <person name="Roger A.J."/>
        </authorList>
    </citation>
    <scope>NUCLEOTIDE SEQUENCE</scope>
    <source>
        <strain evidence="2">Schooner1</strain>
    </source>
</reference>
<sequence>MNESSVFLWPRFNEGELDPISEQIRLNQNKDIQKAVGKTLRFARKVLKYPNLTVRQLFSLKGIQLCNLLNVVVPTTLNRIVKVAHLKIQQTENLKELQNTMVLCCGYPKNDLFSITGLTERATSDLRQLLNLLIYLQDQIQKNGIIKQDENSIRNFYILEGEIEKIDNIIGKGNELENQKEVNEDLTIDSNKQISKLLNSKATKEIILTNKYFNQPEETFSLSPREIKKTKQKTFFLNVNSKKRANTDLDTFLKPKKSIKATKNKSLLIEKKIIEQNFVLVKYTIKNSQHFDGSRLINVSKWLKRNKNNNNNNNNKKQNKNTSNLREKFKRSKQLTNGEIEAFFFLNTIDRWDRLKIEWVPPKNKTEFKKTQQEYEREYLNAIQYIRCSQYVFPVLAGNNLKVFEPAELIVNPKNVSVVVNNSFTKFNCSWSSGDFLLAVSKQDSSSLLSLTLLLGSKSRSVSKNGNVSIHDSAQYERYYIKADDHHHKHMLVMLLLLYQTQHNKKNKLKIIGNNPKVSRVNINTINTSILPPQILPTKKLKPYFFNVNEFLTNISFEKNQKIFNNKIIQKISTFFKKSRIIFPVFNVIKRKVPFLSVFLDLRKRGIIFNNGKNNYISIPFCPQFMITKPNNNNKIIKLSLKMKNCQSKTVYFATKTENESKFISKSILFFFSKWKQFNI</sequence>
<feature type="region of interest" description="Disordered" evidence="1">
    <location>
        <begin position="305"/>
        <end position="327"/>
    </location>
</feature>
<evidence type="ECO:0000313" key="3">
    <source>
        <dbReference type="Proteomes" id="UP001150062"/>
    </source>
</evidence>
<dbReference type="Proteomes" id="UP001150062">
    <property type="component" value="Unassembled WGS sequence"/>
</dbReference>
<proteinExistence type="predicted"/>
<comment type="caution">
    <text evidence="2">The sequence shown here is derived from an EMBL/GenBank/DDBJ whole genome shotgun (WGS) entry which is preliminary data.</text>
</comment>
<dbReference type="Gene3D" id="1.10.418.10">
    <property type="entry name" value="Calponin-like domain"/>
    <property type="match status" value="1"/>
</dbReference>
<evidence type="ECO:0008006" key="4">
    <source>
        <dbReference type="Google" id="ProtNLM"/>
    </source>
</evidence>
<dbReference type="SUPFAM" id="SSF47576">
    <property type="entry name" value="Calponin-homology domain, CH-domain"/>
    <property type="match status" value="1"/>
</dbReference>